<dbReference type="Proteomes" id="UP000231564">
    <property type="component" value="Chromosome MARIT"/>
</dbReference>
<gene>
    <name evidence="1" type="ORF">MARIT_2009</name>
</gene>
<sequence>MKLDKTLMLISLFLFINCKSKNHNKLDKNKTVIQIENKEDFSLLQSKLPIGKKELIKEKLDNEYINSVKLFNYYDTINGEPSLYFKPIKNLKYNSFYKPTSSDSRNEEDVFFLRTNDTYNYFKLTKVLPKKNNYSILIFDGLSSALDYDGNPINISRKDIVILNSSLKIVDEMNIYFSYTDGIISRTKLFFIDKDYNIRIRYFNEGEENNFNYSKISQYLITSEGIIIKK</sequence>
<name>A0A2H1EAK7_9FLAO</name>
<reference evidence="1 2" key="1">
    <citation type="submission" date="2016-11" db="EMBL/GenBank/DDBJ databases">
        <authorList>
            <person name="Jaros S."/>
            <person name="Januszkiewicz K."/>
            <person name="Wedrychowicz H."/>
        </authorList>
    </citation>
    <scope>NUCLEOTIDE SEQUENCE [LARGE SCALE GENOMIC DNA]</scope>
    <source>
        <strain evidence="1">NCIMB 2154T</strain>
    </source>
</reference>
<dbReference type="RefSeq" id="WP_024742555.1">
    <property type="nucleotide sequence ID" value="NZ_BAUG01000109.1"/>
</dbReference>
<evidence type="ECO:0000313" key="1">
    <source>
        <dbReference type="EMBL" id="SFZ83325.1"/>
    </source>
</evidence>
<dbReference type="KEGG" id="tmar:MARIT_2009"/>
<dbReference type="GeneID" id="47723492"/>
<protein>
    <submittedName>
        <fullName evidence="1">Uncharacterized protein</fullName>
    </submittedName>
</protein>
<proteinExistence type="predicted"/>
<accession>A0A2H1EAK7</accession>
<organism evidence="1 2">
    <name type="scientific">Tenacibaculum maritimum NCIMB 2154</name>
    <dbReference type="NCBI Taxonomy" id="1349785"/>
    <lineage>
        <taxon>Bacteria</taxon>
        <taxon>Pseudomonadati</taxon>
        <taxon>Bacteroidota</taxon>
        <taxon>Flavobacteriia</taxon>
        <taxon>Flavobacteriales</taxon>
        <taxon>Flavobacteriaceae</taxon>
        <taxon>Tenacibaculum</taxon>
    </lineage>
</organism>
<keyword evidence="2" id="KW-1185">Reference proteome</keyword>
<dbReference type="EMBL" id="LT634361">
    <property type="protein sequence ID" value="SFZ83325.1"/>
    <property type="molecule type" value="Genomic_DNA"/>
</dbReference>
<dbReference type="OrthoDB" id="9970788at2"/>
<dbReference type="AlphaFoldDB" id="A0A2H1EAK7"/>
<evidence type="ECO:0000313" key="2">
    <source>
        <dbReference type="Proteomes" id="UP000231564"/>
    </source>
</evidence>